<gene>
    <name evidence="3" type="primary">ppdA</name>
    <name evidence="3" type="ordered locus">EBL_c08040</name>
</gene>
<dbReference type="InterPro" id="IPR045584">
    <property type="entry name" value="Pilin-like"/>
</dbReference>
<dbReference type="STRING" id="630626.EBL_c08040"/>
<dbReference type="Pfam" id="PF07963">
    <property type="entry name" value="N_methyl"/>
    <property type="match status" value="1"/>
</dbReference>
<dbReference type="SUPFAM" id="SSF54523">
    <property type="entry name" value="Pili subunits"/>
    <property type="match status" value="1"/>
</dbReference>
<dbReference type="eggNOG" id="COG2165">
    <property type="taxonomic scope" value="Bacteria"/>
</dbReference>
<accession>I2B5X3</accession>
<evidence type="ECO:0000256" key="2">
    <source>
        <dbReference type="SAM" id="Phobius"/>
    </source>
</evidence>
<dbReference type="AlphaFoldDB" id="I2B5X3"/>
<dbReference type="InterPro" id="IPR012902">
    <property type="entry name" value="N_methyl_site"/>
</dbReference>
<keyword evidence="2" id="KW-0472">Membrane</keyword>
<sequence length="195" mass="20973">MRACGYSARACNPATFSEPFPAYVHKPLVACCPACHTPPMTDNQQGHSLMELLIVMLIIVLTATGGYSWYQWQGHQQLRHSASALRDFLQYQRDRANGFNQEIVLRMGRGPGGDCVVAGTAGHIPACDTAGIHGYRPQSAGVKLLALSPGVAFFGLRNTAWPGHVVLAGRAGQARVVISAFGRIRLCYPPPGGRC</sequence>
<dbReference type="PATRIC" id="fig|630626.3.peg.788"/>
<feature type="transmembrane region" description="Helical" evidence="2">
    <location>
        <begin position="49"/>
        <end position="70"/>
    </location>
</feature>
<dbReference type="Proteomes" id="UP000001955">
    <property type="component" value="Chromosome"/>
</dbReference>
<keyword evidence="2" id="KW-0812">Transmembrane</keyword>
<dbReference type="EMBL" id="CP001560">
    <property type="protein sequence ID" value="AFJ45927.1"/>
    <property type="molecule type" value="Genomic_DNA"/>
</dbReference>
<evidence type="ECO:0000313" key="4">
    <source>
        <dbReference type="Proteomes" id="UP000001955"/>
    </source>
</evidence>
<organism evidence="3 4">
    <name type="scientific">Shimwellia blattae (strain ATCC 29907 / DSM 4481 / JCM 1650 / NBRC 105725 / CDC 9005-74)</name>
    <name type="common">Escherichia blattae</name>
    <dbReference type="NCBI Taxonomy" id="630626"/>
    <lineage>
        <taxon>Bacteria</taxon>
        <taxon>Pseudomonadati</taxon>
        <taxon>Pseudomonadota</taxon>
        <taxon>Gammaproteobacteria</taxon>
        <taxon>Enterobacterales</taxon>
        <taxon>Enterobacteriaceae</taxon>
        <taxon>Shimwellia</taxon>
    </lineage>
</organism>
<proteinExistence type="predicted"/>
<keyword evidence="2" id="KW-1133">Transmembrane helix</keyword>
<comment type="subcellular location">
    <subcellularLocation>
        <location evidence="1">Membrane</location>
        <topology evidence="1">Single-pass membrane protein</topology>
    </subcellularLocation>
</comment>
<dbReference type="GO" id="GO:0016020">
    <property type="term" value="C:membrane"/>
    <property type="evidence" value="ECO:0007669"/>
    <property type="project" value="UniProtKB-SubCell"/>
</dbReference>
<name>I2B5X3_SHIBC</name>
<dbReference type="HOGENOM" id="CLU_118590_1_0_6"/>
<keyword evidence="4" id="KW-1185">Reference proteome</keyword>
<reference evidence="3 4" key="1">
    <citation type="journal article" date="2012" name="J. Bacteriol.">
        <title>Complete genome sequence of the B12-producing Shimwellia blattae strain DSM 4481, isolated from a cockroach.</title>
        <authorList>
            <person name="Brzuszkiewicz E."/>
            <person name="Waschkowitz T."/>
            <person name="Wiezer A."/>
            <person name="Daniel R."/>
        </authorList>
    </citation>
    <scope>NUCLEOTIDE SEQUENCE [LARGE SCALE GENOMIC DNA]</scope>
    <source>
        <strain evidence="4">ATCC 29907 / DSM 4481 / JCM 1650 / NBRC 105725 / CDC 9005-74</strain>
    </source>
</reference>
<protein>
    <submittedName>
        <fullName evidence="3">Prepilin peptidase dependent protein A</fullName>
    </submittedName>
</protein>
<evidence type="ECO:0000313" key="3">
    <source>
        <dbReference type="EMBL" id="AFJ45927.1"/>
    </source>
</evidence>
<dbReference type="KEGG" id="ebt:EBL_c08040"/>
<evidence type="ECO:0000256" key="1">
    <source>
        <dbReference type="ARBA" id="ARBA00004167"/>
    </source>
</evidence>